<organism evidence="4 5">
    <name type="scientific">Cytospora mali</name>
    <name type="common">Apple Valsa canker fungus</name>
    <name type="synonym">Valsa mali</name>
    <dbReference type="NCBI Taxonomy" id="578113"/>
    <lineage>
        <taxon>Eukaryota</taxon>
        <taxon>Fungi</taxon>
        <taxon>Dikarya</taxon>
        <taxon>Ascomycota</taxon>
        <taxon>Pezizomycotina</taxon>
        <taxon>Sordariomycetes</taxon>
        <taxon>Sordariomycetidae</taxon>
        <taxon>Diaporthales</taxon>
        <taxon>Cytosporaceae</taxon>
        <taxon>Cytospora</taxon>
    </lineage>
</organism>
<dbReference type="GO" id="GO:0046983">
    <property type="term" value="F:protein dimerization activity"/>
    <property type="evidence" value="ECO:0007669"/>
    <property type="project" value="InterPro"/>
</dbReference>
<reference evidence="4" key="1">
    <citation type="submission" date="2014-12" db="EMBL/GenBank/DDBJ databases">
        <title>Genome Sequence of Valsa Canker Pathogens Uncovers a Specific Adaption of Colonization on Woody Bark.</title>
        <authorList>
            <person name="Yin Z."/>
            <person name="Liu H."/>
            <person name="Gao X."/>
            <person name="Li Z."/>
            <person name="Song N."/>
            <person name="Ke X."/>
            <person name="Dai Q."/>
            <person name="Wu Y."/>
            <person name="Sun Y."/>
            <person name="Xu J.-R."/>
            <person name="Kang Z.K."/>
            <person name="Wang L."/>
            <person name="Huang L."/>
        </authorList>
    </citation>
    <scope>NUCLEOTIDE SEQUENCE [LARGE SCALE GENOMIC DNA]</scope>
    <source>
        <strain evidence="4">03-8</strain>
    </source>
</reference>
<keyword evidence="1" id="KW-0175">Coiled coil</keyword>
<name>A0A194VT85_CYTMA</name>
<sequence>MPPVTPAGTGRKAHETSQQRKKRVRHFTADDRAAHRIIEKERREAFRKRLSALAHLLPALSDKAPQTLSKHTVVEEGISHVMVQNARLDEAAQNMRALAQERDELLNELNQWRSQAGISLRRPRETTAYSPEQVGPETSPARDATLIGSPLGAVPGSNDLSVLPEIIQANMSHASLCGHVLPEPFDAGGAPAPVSELTRPSGDSMIREDLPQPAQTGLFNNSGCLDAAVVDTTFVLEALQPSRSLDSVLYDPADMLNLTADPHTNVENYLV</sequence>
<protein>
    <recommendedName>
        <fullName evidence="3">BHLH domain-containing protein</fullName>
    </recommendedName>
</protein>
<dbReference type="OrthoDB" id="8964853at2759"/>
<dbReference type="SUPFAM" id="SSF47459">
    <property type="entry name" value="HLH, helix-loop-helix DNA-binding domain"/>
    <property type="match status" value="1"/>
</dbReference>
<feature type="domain" description="BHLH" evidence="3">
    <location>
        <begin position="30"/>
        <end position="84"/>
    </location>
</feature>
<evidence type="ECO:0000313" key="5">
    <source>
        <dbReference type="Proteomes" id="UP000078559"/>
    </source>
</evidence>
<evidence type="ECO:0000256" key="2">
    <source>
        <dbReference type="SAM" id="MobiDB-lite"/>
    </source>
</evidence>
<evidence type="ECO:0000256" key="1">
    <source>
        <dbReference type="SAM" id="Coils"/>
    </source>
</evidence>
<dbReference type="AlphaFoldDB" id="A0A194VT85"/>
<dbReference type="EMBL" id="CM003100">
    <property type="protein sequence ID" value="KUI67414.1"/>
    <property type="molecule type" value="Genomic_DNA"/>
</dbReference>
<dbReference type="InterPro" id="IPR036638">
    <property type="entry name" value="HLH_DNA-bd_sf"/>
</dbReference>
<dbReference type="SMR" id="A0A194VT85"/>
<feature type="region of interest" description="Disordered" evidence="2">
    <location>
        <begin position="1"/>
        <end position="25"/>
    </location>
</feature>
<proteinExistence type="predicted"/>
<dbReference type="Proteomes" id="UP000078559">
    <property type="component" value="Chromosome 3"/>
</dbReference>
<evidence type="ECO:0000259" key="3">
    <source>
        <dbReference type="PROSITE" id="PS50888"/>
    </source>
</evidence>
<gene>
    <name evidence="4" type="ORF">VM1G_03136</name>
</gene>
<feature type="coiled-coil region" evidence="1">
    <location>
        <begin position="81"/>
        <end position="115"/>
    </location>
</feature>
<dbReference type="Pfam" id="PF00010">
    <property type="entry name" value="HLH"/>
    <property type="match status" value="1"/>
</dbReference>
<accession>A0A194VT85</accession>
<dbReference type="Gene3D" id="4.10.280.10">
    <property type="entry name" value="Helix-loop-helix DNA-binding domain"/>
    <property type="match status" value="1"/>
</dbReference>
<evidence type="ECO:0000313" key="4">
    <source>
        <dbReference type="EMBL" id="KUI67414.1"/>
    </source>
</evidence>
<dbReference type="PROSITE" id="PS50888">
    <property type="entry name" value="BHLH"/>
    <property type="match status" value="1"/>
</dbReference>
<dbReference type="InterPro" id="IPR011598">
    <property type="entry name" value="bHLH_dom"/>
</dbReference>
<keyword evidence="5" id="KW-1185">Reference proteome</keyword>